<comment type="caution">
    <text evidence="1">The sequence shown here is derived from an EMBL/GenBank/DDBJ whole genome shotgun (WGS) entry which is preliminary data.</text>
</comment>
<dbReference type="EMBL" id="NIHM01000002">
    <property type="protein sequence ID" value="PLT57778.1"/>
    <property type="molecule type" value="Genomic_DNA"/>
</dbReference>
<evidence type="ECO:0000313" key="2">
    <source>
        <dbReference type="Proteomes" id="UP000234849"/>
    </source>
</evidence>
<protein>
    <submittedName>
        <fullName evidence="1">ICEBs1 excisionase</fullName>
    </submittedName>
</protein>
<dbReference type="AlphaFoldDB" id="A0A2N5NLJ7"/>
<sequence>MQINVSYITANDIMEILGVGRSKAYEIVRVMNEELENAGYNIIKGKVPVRYFQKKYYGCEMKIE</sequence>
<organism evidence="1 2">
    <name type="scientific">Mediterraneibacter gnavus</name>
    <name type="common">Ruminococcus gnavus</name>
    <dbReference type="NCBI Taxonomy" id="33038"/>
    <lineage>
        <taxon>Bacteria</taxon>
        <taxon>Bacillati</taxon>
        <taxon>Bacillota</taxon>
        <taxon>Clostridia</taxon>
        <taxon>Lachnospirales</taxon>
        <taxon>Lachnospiraceae</taxon>
        <taxon>Mediterraneibacter</taxon>
    </lineage>
</organism>
<accession>A0A2N5NLJ7</accession>
<dbReference type="Proteomes" id="UP000234849">
    <property type="component" value="Unassembled WGS sequence"/>
</dbReference>
<name>A0A2N5NLJ7_MEDGN</name>
<dbReference type="RefSeq" id="WP_101879079.1">
    <property type="nucleotide sequence ID" value="NZ_NIHM01000002.1"/>
</dbReference>
<proteinExistence type="predicted"/>
<evidence type="ECO:0000313" key="1">
    <source>
        <dbReference type="EMBL" id="PLT57778.1"/>
    </source>
</evidence>
<reference evidence="1 2" key="1">
    <citation type="journal article" date="2017" name="Genome Med.">
        <title>A novel Ruminococcus gnavus clade enriched in inflammatory bowel disease patients.</title>
        <authorList>
            <person name="Hall A.B."/>
            <person name="Yassour M."/>
            <person name="Sauk J."/>
            <person name="Garner A."/>
            <person name="Jiang X."/>
            <person name="Arthur T."/>
            <person name="Lagoudas G.K."/>
            <person name="Vatanen T."/>
            <person name="Fornelos N."/>
            <person name="Wilson R."/>
            <person name="Bertha M."/>
            <person name="Cohen M."/>
            <person name="Garber J."/>
            <person name="Khalili H."/>
            <person name="Gevers D."/>
            <person name="Ananthakrishnan A.N."/>
            <person name="Kugathasan S."/>
            <person name="Lander E.S."/>
            <person name="Blainey P."/>
            <person name="Vlamakis H."/>
            <person name="Xavier R.J."/>
            <person name="Huttenhower C."/>
        </authorList>
    </citation>
    <scope>NUCLEOTIDE SEQUENCE [LARGE SCALE GENOMIC DNA]</scope>
    <source>
        <strain evidence="1 2">RJX1118</strain>
    </source>
</reference>
<gene>
    <name evidence="1" type="ORF">CDL18_02125</name>
</gene>